<dbReference type="EMBL" id="JASSZA010000006">
    <property type="protein sequence ID" value="KAK2108907.1"/>
    <property type="molecule type" value="Genomic_DNA"/>
</dbReference>
<dbReference type="InterPro" id="IPR016187">
    <property type="entry name" value="CTDL_fold"/>
</dbReference>
<evidence type="ECO:0000313" key="2">
    <source>
        <dbReference type="Proteomes" id="UP001266305"/>
    </source>
</evidence>
<name>A0ABQ9VKT4_SAGOE</name>
<reference evidence="1 2" key="1">
    <citation type="submission" date="2023-05" db="EMBL/GenBank/DDBJ databases">
        <title>B98-5 Cell Line De Novo Hybrid Assembly: An Optical Mapping Approach.</title>
        <authorList>
            <person name="Kananen K."/>
            <person name="Auerbach J.A."/>
            <person name="Kautto E."/>
            <person name="Blachly J.S."/>
        </authorList>
    </citation>
    <scope>NUCLEOTIDE SEQUENCE [LARGE SCALE GENOMIC DNA]</scope>
    <source>
        <strain evidence="1">B95-8</strain>
        <tissue evidence="1">Cell line</tissue>
    </source>
</reference>
<sequence length="52" mass="6298">VPWLFHQNAEYFFHNFASEWSNFEFVCSWLHSDLLTIHSAQEQEFIHSKIKA</sequence>
<dbReference type="CDD" id="cd00037">
    <property type="entry name" value="CLECT"/>
    <property type="match status" value="1"/>
</dbReference>
<organism evidence="1 2">
    <name type="scientific">Saguinus oedipus</name>
    <name type="common">Cotton-top tamarin</name>
    <name type="synonym">Oedipomidas oedipus</name>
    <dbReference type="NCBI Taxonomy" id="9490"/>
    <lineage>
        <taxon>Eukaryota</taxon>
        <taxon>Metazoa</taxon>
        <taxon>Chordata</taxon>
        <taxon>Craniata</taxon>
        <taxon>Vertebrata</taxon>
        <taxon>Euteleostomi</taxon>
        <taxon>Mammalia</taxon>
        <taxon>Eutheria</taxon>
        <taxon>Euarchontoglires</taxon>
        <taxon>Primates</taxon>
        <taxon>Haplorrhini</taxon>
        <taxon>Platyrrhini</taxon>
        <taxon>Cebidae</taxon>
        <taxon>Callitrichinae</taxon>
        <taxon>Saguinus</taxon>
    </lineage>
</organism>
<keyword evidence="1" id="KW-0675">Receptor</keyword>
<gene>
    <name evidence="1" type="primary">PLA2R1_3</name>
    <name evidence="1" type="ORF">P7K49_014072</name>
</gene>
<accession>A0ABQ9VKT4</accession>
<dbReference type="InterPro" id="IPR016186">
    <property type="entry name" value="C-type_lectin-like/link_sf"/>
</dbReference>
<comment type="caution">
    <text evidence="1">The sequence shown here is derived from an EMBL/GenBank/DDBJ whole genome shotgun (WGS) entry which is preliminary data.</text>
</comment>
<proteinExistence type="predicted"/>
<dbReference type="Gene3D" id="3.10.100.10">
    <property type="entry name" value="Mannose-Binding Protein A, subunit A"/>
    <property type="match status" value="1"/>
</dbReference>
<keyword evidence="2" id="KW-1185">Reference proteome</keyword>
<protein>
    <submittedName>
        <fullName evidence="1">Secretory phospholipase A2 receptor</fullName>
    </submittedName>
</protein>
<feature type="non-terminal residue" evidence="1">
    <location>
        <position position="52"/>
    </location>
</feature>
<evidence type="ECO:0000313" key="1">
    <source>
        <dbReference type="EMBL" id="KAK2108907.1"/>
    </source>
</evidence>
<feature type="non-terminal residue" evidence="1">
    <location>
        <position position="1"/>
    </location>
</feature>
<dbReference type="SUPFAM" id="SSF56436">
    <property type="entry name" value="C-type lectin-like"/>
    <property type="match status" value="1"/>
</dbReference>
<dbReference type="Proteomes" id="UP001266305">
    <property type="component" value="Unassembled WGS sequence"/>
</dbReference>